<comment type="similarity">
    <text evidence="4 13">Belongs to the HAD-like hydrolase superfamily. CbbY/CbbZ/Gph/YieH family.</text>
</comment>
<evidence type="ECO:0000256" key="1">
    <source>
        <dbReference type="ARBA" id="ARBA00000830"/>
    </source>
</evidence>
<evidence type="ECO:0000256" key="12">
    <source>
        <dbReference type="ARBA" id="ARBA00059247"/>
    </source>
</evidence>
<comment type="pathway">
    <text evidence="3 13">Organic acid metabolism; glycolate biosynthesis; glycolate from 2-phosphoglycolate: step 1/1.</text>
</comment>
<dbReference type="GO" id="GO:0005829">
    <property type="term" value="C:cytosol"/>
    <property type="evidence" value="ECO:0007669"/>
    <property type="project" value="TreeGrafter"/>
</dbReference>
<evidence type="ECO:0000256" key="3">
    <source>
        <dbReference type="ARBA" id="ARBA00004818"/>
    </source>
</evidence>
<feature type="active site" description="Nucleophile" evidence="13">
    <location>
        <position position="10"/>
    </location>
</feature>
<dbReference type="Gene3D" id="3.40.50.1000">
    <property type="entry name" value="HAD superfamily/HAD-like"/>
    <property type="match status" value="1"/>
</dbReference>
<comment type="cofactor">
    <cofactor evidence="2 13">
        <name>Mg(2+)</name>
        <dbReference type="ChEBI" id="CHEBI:18420"/>
    </cofactor>
</comment>
<evidence type="ECO:0000256" key="11">
    <source>
        <dbReference type="ARBA" id="ARBA00023277"/>
    </source>
</evidence>
<dbReference type="EMBL" id="JABGBO010000003">
    <property type="protein sequence ID" value="NOL49296.1"/>
    <property type="molecule type" value="Genomic_DNA"/>
</dbReference>
<dbReference type="InterPro" id="IPR006439">
    <property type="entry name" value="HAD-SF_hydro_IA"/>
</dbReference>
<evidence type="ECO:0000256" key="4">
    <source>
        <dbReference type="ARBA" id="ARBA00006171"/>
    </source>
</evidence>
<gene>
    <name evidence="14" type="ORF">HKX40_03955</name>
</gene>
<evidence type="ECO:0000313" key="14">
    <source>
        <dbReference type="EMBL" id="NOL49296.1"/>
    </source>
</evidence>
<dbReference type="PANTHER" id="PTHR43434">
    <property type="entry name" value="PHOSPHOGLYCOLATE PHOSPHATASE"/>
    <property type="match status" value="1"/>
</dbReference>
<keyword evidence="11 13" id="KW-0119">Carbohydrate metabolism</keyword>
<feature type="binding site" evidence="13">
    <location>
        <position position="10"/>
    </location>
    <ligand>
        <name>Mg(2+)</name>
        <dbReference type="ChEBI" id="CHEBI:18420"/>
    </ligand>
</feature>
<dbReference type="AlphaFoldDB" id="A0A7Y4LB54"/>
<keyword evidence="15" id="KW-1185">Reference proteome</keyword>
<proteinExistence type="inferred from homology"/>
<evidence type="ECO:0000256" key="8">
    <source>
        <dbReference type="ARBA" id="ARBA00022723"/>
    </source>
</evidence>
<dbReference type="NCBIfam" id="TIGR01449">
    <property type="entry name" value="PGP_bact"/>
    <property type="match status" value="1"/>
</dbReference>
<dbReference type="RefSeq" id="WP_171588263.1">
    <property type="nucleotide sequence ID" value="NZ_JABGBO010000003.1"/>
</dbReference>
<dbReference type="NCBIfam" id="NF009695">
    <property type="entry name" value="PRK13222.1-2"/>
    <property type="match status" value="1"/>
</dbReference>
<dbReference type="NCBIfam" id="TIGR01509">
    <property type="entry name" value="HAD-SF-IA-v3"/>
    <property type="match status" value="1"/>
</dbReference>
<dbReference type="SFLD" id="SFLDS00003">
    <property type="entry name" value="Haloacid_Dehalogenase"/>
    <property type="match status" value="1"/>
</dbReference>
<dbReference type="PANTHER" id="PTHR43434:SF23">
    <property type="entry name" value="PHOSPHOGLYCOLATE PHOSPHATASE"/>
    <property type="match status" value="1"/>
</dbReference>
<dbReference type="InterPro" id="IPR037512">
    <property type="entry name" value="PGPase_prok"/>
</dbReference>
<dbReference type="SFLD" id="SFLDG01135">
    <property type="entry name" value="C1.5.6:_HAD__Beta-PGM__Phospha"/>
    <property type="match status" value="1"/>
</dbReference>
<dbReference type="NCBIfam" id="TIGR01662">
    <property type="entry name" value="HAD-SF-IIIA"/>
    <property type="match status" value="1"/>
</dbReference>
<dbReference type="NCBIfam" id="TIGR01549">
    <property type="entry name" value="HAD-SF-IA-v1"/>
    <property type="match status" value="1"/>
</dbReference>
<comment type="caution">
    <text evidence="14">The sequence shown here is derived from an EMBL/GenBank/DDBJ whole genome shotgun (WGS) entry which is preliminary data.</text>
</comment>
<evidence type="ECO:0000256" key="2">
    <source>
        <dbReference type="ARBA" id="ARBA00001946"/>
    </source>
</evidence>
<dbReference type="Proteomes" id="UP000541421">
    <property type="component" value="Unassembled WGS sequence"/>
</dbReference>
<evidence type="ECO:0000256" key="13">
    <source>
        <dbReference type="HAMAP-Rule" id="MF_00495"/>
    </source>
</evidence>
<dbReference type="UniPathway" id="UPA00865">
    <property type="reaction ID" value="UER00834"/>
</dbReference>
<evidence type="ECO:0000256" key="6">
    <source>
        <dbReference type="ARBA" id="ARBA00013078"/>
    </source>
</evidence>
<keyword evidence="7" id="KW-0113">Calvin cycle</keyword>
<comment type="subunit">
    <text evidence="5">Homotrimer.</text>
</comment>
<keyword evidence="10 13" id="KW-0460">Magnesium</keyword>
<dbReference type="InterPro" id="IPR050155">
    <property type="entry name" value="HAD-like_hydrolase_sf"/>
</dbReference>
<dbReference type="SFLD" id="SFLDG01129">
    <property type="entry name" value="C1.5:_HAD__Beta-PGM__Phosphata"/>
    <property type="match status" value="1"/>
</dbReference>
<keyword evidence="8 13" id="KW-0479">Metal-binding</keyword>
<dbReference type="FunFam" id="3.40.50.1000:FF:000022">
    <property type="entry name" value="Phosphoglycolate phosphatase"/>
    <property type="match status" value="1"/>
</dbReference>
<organism evidence="14 15">
    <name type="scientific">Pelistega europaea</name>
    <dbReference type="NCBI Taxonomy" id="106147"/>
    <lineage>
        <taxon>Bacteria</taxon>
        <taxon>Pseudomonadati</taxon>
        <taxon>Pseudomonadota</taxon>
        <taxon>Betaproteobacteria</taxon>
        <taxon>Burkholderiales</taxon>
        <taxon>Alcaligenaceae</taxon>
        <taxon>Pelistega</taxon>
    </lineage>
</organism>
<dbReference type="InterPro" id="IPR041492">
    <property type="entry name" value="HAD_2"/>
</dbReference>
<comment type="catalytic activity">
    <reaction evidence="1 13">
        <text>2-phosphoglycolate + H2O = glycolate + phosphate</text>
        <dbReference type="Rhea" id="RHEA:14369"/>
        <dbReference type="ChEBI" id="CHEBI:15377"/>
        <dbReference type="ChEBI" id="CHEBI:29805"/>
        <dbReference type="ChEBI" id="CHEBI:43474"/>
        <dbReference type="ChEBI" id="CHEBI:58033"/>
        <dbReference type="EC" id="3.1.3.18"/>
    </reaction>
</comment>
<dbReference type="CDD" id="cd16417">
    <property type="entry name" value="HAD_PGPase"/>
    <property type="match status" value="1"/>
</dbReference>
<dbReference type="GO" id="GO:0019253">
    <property type="term" value="P:reductive pentose-phosphate cycle"/>
    <property type="evidence" value="ECO:0007669"/>
    <property type="project" value="UniProtKB-KW"/>
</dbReference>
<protein>
    <recommendedName>
        <fullName evidence="6 13">Phosphoglycolate phosphatase</fullName>
        <shortName evidence="13">PGP</shortName>
        <shortName evidence="13">PGPase</shortName>
        <ecNumber evidence="6 13">3.1.3.18</ecNumber>
    </recommendedName>
</protein>
<dbReference type="GO" id="GO:0046872">
    <property type="term" value="F:metal ion binding"/>
    <property type="evidence" value="ECO:0007669"/>
    <property type="project" value="UniProtKB-KW"/>
</dbReference>
<name>A0A7Y4LB54_9BURK</name>
<evidence type="ECO:0000256" key="7">
    <source>
        <dbReference type="ARBA" id="ARBA00022567"/>
    </source>
</evidence>
<dbReference type="HAMAP" id="MF_00495">
    <property type="entry name" value="GPH_hydrolase_bact"/>
    <property type="match status" value="1"/>
</dbReference>
<dbReference type="GO" id="GO:0008967">
    <property type="term" value="F:phosphoglycolate phosphatase activity"/>
    <property type="evidence" value="ECO:0007669"/>
    <property type="project" value="UniProtKB-UniRule"/>
</dbReference>
<sequence>MSTYQAVLFDLDGTLVDSVPDIGTATNAMLAEMGRETLPMEQLRTFVGKGSAVLIKRALAVNIDPPEPDTALFEQAEKLFKKHYHLHNGIQSQLYPNVIEGLRRLQAMGLKLAVVTNKPLEFTVPLLEKMGIADFFSVVVGGDTCERKKPQPDQLYYACEQLGVTVTNSLFVGDSQNDTQAANAAKMDVLVLPYGYNEGKAIQTLSFNAIVDDIAAVADWIEAH</sequence>
<accession>A0A7Y4LB54</accession>
<evidence type="ECO:0000256" key="10">
    <source>
        <dbReference type="ARBA" id="ARBA00022842"/>
    </source>
</evidence>
<dbReference type="GO" id="GO:0046295">
    <property type="term" value="P:glycolate biosynthetic process"/>
    <property type="evidence" value="ECO:0007669"/>
    <property type="project" value="UniProtKB-UniRule"/>
</dbReference>
<dbReference type="EC" id="3.1.3.18" evidence="6 13"/>
<dbReference type="InterPro" id="IPR006549">
    <property type="entry name" value="HAD-SF_hydro_IIIA"/>
</dbReference>
<evidence type="ECO:0000256" key="5">
    <source>
        <dbReference type="ARBA" id="ARBA00011233"/>
    </source>
</evidence>
<evidence type="ECO:0000313" key="15">
    <source>
        <dbReference type="Proteomes" id="UP000541421"/>
    </source>
</evidence>
<dbReference type="SUPFAM" id="SSF56784">
    <property type="entry name" value="HAD-like"/>
    <property type="match status" value="1"/>
</dbReference>
<dbReference type="GO" id="GO:0006281">
    <property type="term" value="P:DNA repair"/>
    <property type="evidence" value="ECO:0007669"/>
    <property type="project" value="TreeGrafter"/>
</dbReference>
<feature type="binding site" evidence="13">
    <location>
        <position position="12"/>
    </location>
    <ligand>
        <name>Mg(2+)</name>
        <dbReference type="ChEBI" id="CHEBI:18420"/>
    </ligand>
</feature>
<reference evidence="14 15" key="1">
    <citation type="submission" date="2020-05" db="EMBL/GenBank/DDBJ databases">
        <authorList>
            <person name="Niu N."/>
        </authorList>
    </citation>
    <scope>NUCLEOTIDE SEQUENCE [LARGE SCALE GENOMIC DNA]</scope>
    <source>
        <strain evidence="14 15">LMG10982</strain>
    </source>
</reference>
<comment type="function">
    <text evidence="12 13">Specifically catalyzes the dephosphorylation of 2-phosphoglycolate. Is involved in the dissimilation of the intracellular 2-phosphoglycolate formed during the DNA repair of 3'-phosphoglycolate ends, a major class of DNA lesions induced by oxidative stress.</text>
</comment>
<dbReference type="InterPro" id="IPR023214">
    <property type="entry name" value="HAD_sf"/>
</dbReference>
<keyword evidence="9 13" id="KW-0378">Hydrolase</keyword>
<evidence type="ECO:0000256" key="9">
    <source>
        <dbReference type="ARBA" id="ARBA00022801"/>
    </source>
</evidence>
<dbReference type="Gene3D" id="1.10.150.240">
    <property type="entry name" value="Putative phosphatase, domain 2"/>
    <property type="match status" value="1"/>
</dbReference>
<dbReference type="Pfam" id="PF13419">
    <property type="entry name" value="HAD_2"/>
    <property type="match status" value="1"/>
</dbReference>
<feature type="binding site" evidence="13">
    <location>
        <position position="174"/>
    </location>
    <ligand>
        <name>Mg(2+)</name>
        <dbReference type="ChEBI" id="CHEBI:18420"/>
    </ligand>
</feature>
<dbReference type="InterPro" id="IPR036412">
    <property type="entry name" value="HAD-like_sf"/>
</dbReference>
<dbReference type="InterPro" id="IPR023198">
    <property type="entry name" value="PGP-like_dom2"/>
</dbReference>
<dbReference type="PRINTS" id="PR00413">
    <property type="entry name" value="HADHALOGNASE"/>
</dbReference>